<keyword evidence="2" id="KW-0968">Cytoplasmic vesicle</keyword>
<dbReference type="EMBL" id="BDEQ01000001">
    <property type="protein sequence ID" value="GAT96608.1"/>
    <property type="molecule type" value="Genomic_DNA"/>
</dbReference>
<evidence type="ECO:0000313" key="6">
    <source>
        <dbReference type="EMBL" id="GAT96608.1"/>
    </source>
</evidence>
<sequence>MSGRDDRFQAINSDLEETQGLMQQNIQDMTRNIATAEELEGQTGDMVGHANDFRKASTDLKRTMWWKNMKLWLIIGGVVAVIVIVIIIIIIIIAKSGSN</sequence>
<keyword evidence="4" id="KW-1133">Transmembrane helix</keyword>
<evidence type="ECO:0000259" key="5">
    <source>
        <dbReference type="PROSITE" id="PS50892"/>
    </source>
</evidence>
<feature type="transmembrane region" description="Helical" evidence="4">
    <location>
        <begin position="71"/>
        <end position="94"/>
    </location>
</feature>
<evidence type="ECO:0000313" key="7">
    <source>
        <dbReference type="Proteomes" id="UP000078387"/>
    </source>
</evidence>
<dbReference type="Proteomes" id="UP000078387">
    <property type="component" value="Unassembled WGS sequence"/>
</dbReference>
<dbReference type="VEuPathDB" id="AmoebaDB:EHI5A_058670"/>
<evidence type="ECO:0000256" key="2">
    <source>
        <dbReference type="ARBA" id="ARBA00023329"/>
    </source>
</evidence>
<dbReference type="InterPro" id="IPR001388">
    <property type="entry name" value="Synaptobrevin-like"/>
</dbReference>
<reference evidence="6 7" key="1">
    <citation type="submission" date="2016-05" db="EMBL/GenBank/DDBJ databases">
        <title>First whole genome sequencing of Entamoeba histolytica HM1:IMSS-clone-6.</title>
        <authorList>
            <person name="Mukherjee Avik.K."/>
            <person name="Izumyama S."/>
            <person name="Nakada-Tsukui K."/>
            <person name="Nozaki T."/>
        </authorList>
    </citation>
    <scope>NUCLEOTIDE SEQUENCE [LARGE SCALE GENOMIC DNA]</scope>
    <source>
        <strain evidence="6 7">HM1:IMSS clone 6</strain>
    </source>
</reference>
<gene>
    <name evidence="6" type="ORF">CL6EHI_081370</name>
</gene>
<dbReference type="PANTHER" id="PTHR45701">
    <property type="entry name" value="SYNAPTOBREVIN FAMILY MEMBER"/>
    <property type="match status" value="1"/>
</dbReference>
<evidence type="ECO:0000256" key="4">
    <source>
        <dbReference type="SAM" id="Phobius"/>
    </source>
</evidence>
<organism evidence="6 7">
    <name type="scientific">Entamoeba histolytica</name>
    <dbReference type="NCBI Taxonomy" id="5759"/>
    <lineage>
        <taxon>Eukaryota</taxon>
        <taxon>Amoebozoa</taxon>
        <taxon>Evosea</taxon>
        <taxon>Archamoebae</taxon>
        <taxon>Mastigamoebida</taxon>
        <taxon>Entamoebidae</taxon>
        <taxon>Entamoeba</taxon>
    </lineage>
</organism>
<feature type="domain" description="V-SNARE coiled-coil homology" evidence="5">
    <location>
        <begin position="7"/>
        <end position="67"/>
    </location>
</feature>
<dbReference type="VEuPathDB" id="AmoebaDB:EHI7A_061870"/>
<dbReference type="PROSITE" id="PS50892">
    <property type="entry name" value="V_SNARE"/>
    <property type="match status" value="1"/>
</dbReference>
<dbReference type="OMA" id="MQGHAND"/>
<name>A0A5K1VPE2_ENTHI</name>
<dbReference type="Gene3D" id="1.20.5.110">
    <property type="match status" value="1"/>
</dbReference>
<dbReference type="VEuPathDB" id="AmoebaDB:EHI8A_064670"/>
<dbReference type="GO" id="GO:0016192">
    <property type="term" value="P:vesicle-mediated transport"/>
    <property type="evidence" value="ECO:0007669"/>
    <property type="project" value="InterPro"/>
</dbReference>
<keyword evidence="4" id="KW-0472">Membrane</keyword>
<dbReference type="AlphaFoldDB" id="A0A5K1VPE2"/>
<dbReference type="InterPro" id="IPR016444">
    <property type="entry name" value="Synaptobrevin/VAMP"/>
</dbReference>
<dbReference type="GO" id="GO:0030659">
    <property type="term" value="C:cytoplasmic vesicle membrane"/>
    <property type="evidence" value="ECO:0007669"/>
    <property type="project" value="UniProtKB-SubCell"/>
</dbReference>
<dbReference type="SUPFAM" id="SSF58038">
    <property type="entry name" value="SNARE fusion complex"/>
    <property type="match status" value="1"/>
</dbReference>
<proteinExistence type="predicted"/>
<dbReference type="Pfam" id="PF00957">
    <property type="entry name" value="Synaptobrevin"/>
    <property type="match status" value="1"/>
</dbReference>
<comment type="subcellular location">
    <subcellularLocation>
        <location evidence="1">Cytoplasmic vesicle membrane</location>
    </subcellularLocation>
</comment>
<dbReference type="VEuPathDB" id="AmoebaDB:EHI_081370"/>
<dbReference type="PIRSF" id="PIRSF005409">
    <property type="entry name" value="Synaptobrevin_euk"/>
    <property type="match status" value="1"/>
</dbReference>
<evidence type="ECO:0000256" key="3">
    <source>
        <dbReference type="PROSITE-ProRule" id="PRU00290"/>
    </source>
</evidence>
<dbReference type="InterPro" id="IPR042855">
    <property type="entry name" value="V_SNARE_CC"/>
</dbReference>
<dbReference type="SMR" id="A0A5K1VPE2"/>
<dbReference type="CDD" id="cd15843">
    <property type="entry name" value="R-SNARE"/>
    <property type="match status" value="1"/>
</dbReference>
<comment type="caution">
    <text evidence="6">The sequence shown here is derived from an EMBL/GenBank/DDBJ whole genome shotgun (WGS) entry which is preliminary data.</text>
</comment>
<evidence type="ECO:0000256" key="1">
    <source>
        <dbReference type="ARBA" id="ARBA00004156"/>
    </source>
</evidence>
<dbReference type="VEuPathDB" id="AmoebaDB:KM1_090650"/>
<keyword evidence="3" id="KW-0175">Coiled coil</keyword>
<accession>A0A5K1VPE2</accession>
<protein>
    <submittedName>
        <fullName evidence="6">Vesicle-associated membrane protein putative</fullName>
    </submittedName>
</protein>
<dbReference type="PRINTS" id="PR00219">
    <property type="entry name" value="SYNAPTOBREVN"/>
</dbReference>
<keyword evidence="4" id="KW-0812">Transmembrane</keyword>